<dbReference type="PANTHER" id="PTHR30027">
    <property type="entry name" value="RIBOSOMAL RNA SMALL SUBUNIT METHYLTRANSFERASE E"/>
    <property type="match status" value="1"/>
</dbReference>
<evidence type="ECO:0000256" key="1">
    <source>
        <dbReference type="ARBA" id="ARBA00004496"/>
    </source>
</evidence>
<dbReference type="STRING" id="34097.SAMN02745150_00193"/>
<dbReference type="InterPro" id="IPR029026">
    <property type="entry name" value="tRNA_m1G_MTases_N"/>
</dbReference>
<dbReference type="InterPro" id="IPR006700">
    <property type="entry name" value="RsmE"/>
</dbReference>
<evidence type="ECO:0000256" key="6">
    <source>
        <dbReference type="ARBA" id="ARBA00022679"/>
    </source>
</evidence>
<evidence type="ECO:0000256" key="2">
    <source>
        <dbReference type="ARBA" id="ARBA00005528"/>
    </source>
</evidence>
<comment type="similarity">
    <text evidence="2 10">Belongs to the RNA methyltransferase RsmE family.</text>
</comment>
<dbReference type="EC" id="2.1.1.193" evidence="10"/>
<dbReference type="InterPro" id="IPR015947">
    <property type="entry name" value="PUA-like_sf"/>
</dbReference>
<reference evidence="14" key="1">
    <citation type="submission" date="2016-10" db="EMBL/GenBank/DDBJ databases">
        <authorList>
            <person name="Varghese N."/>
            <person name="Submissions S."/>
        </authorList>
    </citation>
    <scope>NUCLEOTIDE SEQUENCE [LARGE SCALE GENOMIC DNA]</scope>
    <source>
        <strain evidence="14">ATCC 43811</strain>
    </source>
</reference>
<dbReference type="InterPro" id="IPR046886">
    <property type="entry name" value="RsmE_MTase_dom"/>
</dbReference>
<keyword evidence="3 10" id="KW-0963">Cytoplasm</keyword>
<dbReference type="InterPro" id="IPR046887">
    <property type="entry name" value="RsmE_PUA-like"/>
</dbReference>
<dbReference type="AlphaFoldDB" id="A0A1I1D685"/>
<feature type="domain" description="Ribosomal RNA small subunit methyltransferase E methyltransferase" evidence="11">
    <location>
        <begin position="69"/>
        <end position="231"/>
    </location>
</feature>
<dbReference type="OrthoDB" id="9815641at2"/>
<feature type="domain" description="Ribosomal RNA small subunit methyltransferase E PUA-like" evidence="12">
    <location>
        <begin position="21"/>
        <end position="53"/>
    </location>
</feature>
<comment type="subcellular location">
    <subcellularLocation>
        <location evidence="1 10">Cytoplasm</location>
    </subcellularLocation>
</comment>
<dbReference type="GO" id="GO:0070475">
    <property type="term" value="P:rRNA base methylation"/>
    <property type="evidence" value="ECO:0007669"/>
    <property type="project" value="TreeGrafter"/>
</dbReference>
<evidence type="ECO:0000256" key="4">
    <source>
        <dbReference type="ARBA" id="ARBA00022552"/>
    </source>
</evidence>
<evidence type="ECO:0000256" key="9">
    <source>
        <dbReference type="ARBA" id="ARBA00047944"/>
    </source>
</evidence>
<keyword evidence="14" id="KW-1185">Reference proteome</keyword>
<dbReference type="PANTHER" id="PTHR30027:SF3">
    <property type="entry name" value="16S RRNA (URACIL(1498)-N(3))-METHYLTRANSFERASE"/>
    <property type="match status" value="1"/>
</dbReference>
<comment type="function">
    <text evidence="8 10">Specifically methylates the N3 position of the uracil ring of uridine 1498 (m3U1498) in 16S rRNA. Acts on the fully assembled 30S ribosomal subunit.</text>
</comment>
<evidence type="ECO:0000256" key="8">
    <source>
        <dbReference type="ARBA" id="ARBA00025699"/>
    </source>
</evidence>
<dbReference type="EMBL" id="FOKY01000001">
    <property type="protein sequence ID" value="SFB68598.1"/>
    <property type="molecule type" value="Genomic_DNA"/>
</dbReference>
<dbReference type="InterPro" id="IPR029028">
    <property type="entry name" value="Alpha/beta_knot_MTases"/>
</dbReference>
<dbReference type="SUPFAM" id="SSF75217">
    <property type="entry name" value="alpha/beta knot"/>
    <property type="match status" value="1"/>
</dbReference>
<keyword evidence="5 10" id="KW-0489">Methyltransferase</keyword>
<keyword evidence="6 10" id="KW-0808">Transferase</keyword>
<dbReference type="Pfam" id="PF04452">
    <property type="entry name" value="Methyltrans_RNA"/>
    <property type="match status" value="1"/>
</dbReference>
<evidence type="ECO:0000256" key="3">
    <source>
        <dbReference type="ARBA" id="ARBA00022490"/>
    </source>
</evidence>
<name>A0A1I1D685_BREAD</name>
<keyword evidence="4 10" id="KW-0698">rRNA processing</keyword>
<comment type="catalytic activity">
    <reaction evidence="9 10">
        <text>uridine(1498) in 16S rRNA + S-adenosyl-L-methionine = N(3)-methyluridine(1498) in 16S rRNA + S-adenosyl-L-homocysteine + H(+)</text>
        <dbReference type="Rhea" id="RHEA:42920"/>
        <dbReference type="Rhea" id="RHEA-COMP:10283"/>
        <dbReference type="Rhea" id="RHEA-COMP:10284"/>
        <dbReference type="ChEBI" id="CHEBI:15378"/>
        <dbReference type="ChEBI" id="CHEBI:57856"/>
        <dbReference type="ChEBI" id="CHEBI:59789"/>
        <dbReference type="ChEBI" id="CHEBI:65315"/>
        <dbReference type="ChEBI" id="CHEBI:74502"/>
        <dbReference type="EC" id="2.1.1.193"/>
    </reaction>
</comment>
<dbReference type="Pfam" id="PF20260">
    <property type="entry name" value="PUA_4"/>
    <property type="match status" value="1"/>
</dbReference>
<dbReference type="Gene3D" id="3.40.1280.10">
    <property type="match status" value="1"/>
</dbReference>
<keyword evidence="7 10" id="KW-0949">S-adenosyl-L-methionine</keyword>
<evidence type="ECO:0000256" key="5">
    <source>
        <dbReference type="ARBA" id="ARBA00022603"/>
    </source>
</evidence>
<dbReference type="PIRSF" id="PIRSF015601">
    <property type="entry name" value="MTase_slr0722"/>
    <property type="match status" value="1"/>
</dbReference>
<dbReference type="RefSeq" id="WP_092317349.1">
    <property type="nucleotide sequence ID" value="NZ_FOKY01000001.1"/>
</dbReference>
<evidence type="ECO:0000256" key="10">
    <source>
        <dbReference type="PIRNR" id="PIRNR015601"/>
    </source>
</evidence>
<dbReference type="CDD" id="cd18084">
    <property type="entry name" value="RsmE-like"/>
    <property type="match status" value="1"/>
</dbReference>
<dbReference type="SUPFAM" id="SSF88697">
    <property type="entry name" value="PUA domain-like"/>
    <property type="match status" value="1"/>
</dbReference>
<dbReference type="GO" id="GO:0070042">
    <property type="term" value="F:rRNA (uridine-N3-)-methyltransferase activity"/>
    <property type="evidence" value="ECO:0007669"/>
    <property type="project" value="TreeGrafter"/>
</dbReference>
<protein>
    <recommendedName>
        <fullName evidence="10">Ribosomal RNA small subunit methyltransferase E</fullName>
        <ecNumber evidence="10">2.1.1.193</ecNumber>
    </recommendedName>
</protein>
<evidence type="ECO:0000259" key="12">
    <source>
        <dbReference type="Pfam" id="PF20260"/>
    </source>
</evidence>
<sequence length="247" mass="27842">MRRFMFSDIPDEQSIFQPSVDQVHHMIKVLRLRPGGVFEAADGRGGIAELEMLDTFGNLRVIAKYQGNEIPLSVSACIAELKNDAMEQSISMLAEIGIQRIIPFYSERSIPKFNSKDRVKKQQRRQKIANEAIKKVGGLFSCIVEESQMFDYFLQQLMQFSTKIVFWEHTHTRILGFPESSIFEHTAFVIGPEGGFSPNEIKSFSNIECIFSSLGTRILKAPQAAAAAAYLVRYLSENIISPEVGKI</sequence>
<evidence type="ECO:0000313" key="14">
    <source>
        <dbReference type="Proteomes" id="UP000240042"/>
    </source>
</evidence>
<proteinExistence type="inferred from homology"/>
<dbReference type="GO" id="GO:0005737">
    <property type="term" value="C:cytoplasm"/>
    <property type="evidence" value="ECO:0007669"/>
    <property type="project" value="UniProtKB-SubCell"/>
</dbReference>
<evidence type="ECO:0000259" key="11">
    <source>
        <dbReference type="Pfam" id="PF04452"/>
    </source>
</evidence>
<evidence type="ECO:0000256" key="7">
    <source>
        <dbReference type="ARBA" id="ARBA00022691"/>
    </source>
</evidence>
<accession>A0A1I1D685</accession>
<dbReference type="Proteomes" id="UP000240042">
    <property type="component" value="Unassembled WGS sequence"/>
</dbReference>
<gene>
    <name evidence="13" type="ORF">SAMN02745150_00193</name>
</gene>
<organism evidence="13 14">
    <name type="scientific">Brevinema andersonii</name>
    <dbReference type="NCBI Taxonomy" id="34097"/>
    <lineage>
        <taxon>Bacteria</taxon>
        <taxon>Pseudomonadati</taxon>
        <taxon>Spirochaetota</taxon>
        <taxon>Spirochaetia</taxon>
        <taxon>Brevinematales</taxon>
        <taxon>Brevinemataceae</taxon>
        <taxon>Brevinema</taxon>
    </lineage>
</organism>
<evidence type="ECO:0000313" key="13">
    <source>
        <dbReference type="EMBL" id="SFB68598.1"/>
    </source>
</evidence>
<dbReference type="NCBIfam" id="TIGR00046">
    <property type="entry name" value="RsmE family RNA methyltransferase"/>
    <property type="match status" value="1"/>
</dbReference>